<reference evidence="1 2" key="2">
    <citation type="submission" date="2023-06" db="EMBL/GenBank/DDBJ databases">
        <title>Identification and characterization of horizontal gene transfer across gut microbiota members of farm animals based on homology search.</title>
        <authorList>
            <person name="Schwarzerova J."/>
            <person name="Nykrynova M."/>
            <person name="Jureckova K."/>
            <person name="Cejkova D."/>
            <person name="Rychlik I."/>
        </authorList>
    </citation>
    <scope>NUCLEOTIDE SEQUENCE [LARGE SCALE GENOMIC DNA]</scope>
    <source>
        <strain evidence="1 2">153_Feed</strain>
    </source>
</reference>
<accession>A0ABT7V4A9</accession>
<proteinExistence type="predicted"/>
<name>A0ABT7V4A9_9ACTN</name>
<reference evidence="1 2" key="3">
    <citation type="submission" date="2023-06" db="EMBL/GenBank/DDBJ databases">
        <authorList>
            <person name="Zeman M."/>
            <person name="Kubasova T."/>
            <person name="Jahodarova E."/>
            <person name="Nykrynova M."/>
            <person name="Rychlik I."/>
        </authorList>
    </citation>
    <scope>NUCLEOTIDE SEQUENCE [LARGE SCALE GENOMIC DNA]</scope>
    <source>
        <strain evidence="1 2">153_Feed</strain>
    </source>
</reference>
<comment type="caution">
    <text evidence="1">The sequence shown here is derived from an EMBL/GenBank/DDBJ whole genome shotgun (WGS) entry which is preliminary data.</text>
</comment>
<keyword evidence="2" id="KW-1185">Reference proteome</keyword>
<dbReference type="Proteomes" id="UP001529256">
    <property type="component" value="Unassembled WGS sequence"/>
</dbReference>
<evidence type="ECO:0000313" key="2">
    <source>
        <dbReference type="Proteomes" id="UP001529256"/>
    </source>
</evidence>
<gene>
    <name evidence="1" type="ORF">QUW25_03960</name>
</gene>
<dbReference type="EMBL" id="JAUDEA010000004">
    <property type="protein sequence ID" value="MDM8270831.1"/>
    <property type="molecule type" value="Genomic_DNA"/>
</dbReference>
<reference evidence="2" key="1">
    <citation type="submission" date="2023-06" db="EMBL/GenBank/DDBJ databases">
        <title>Identification and characterization of horizontal gene transfer across gut microbiota members of farm animals based on homology search.</title>
        <authorList>
            <person name="Zeman M."/>
            <person name="Kubasova T."/>
            <person name="Jahodarova E."/>
            <person name="Nykrynova M."/>
            <person name="Rychlik I."/>
        </authorList>
    </citation>
    <scope>NUCLEOTIDE SEQUENCE [LARGE SCALE GENOMIC DNA]</scope>
    <source>
        <strain evidence="2">153_Feed</strain>
    </source>
</reference>
<sequence length="174" mass="19081">MAMLLVRSIEQEGYGIPNIRLNVPEGPGRELRLKGAKEKRIPDIALDDLPVGFNYDGYGHLDLAAIDVGSLEKDEIRAALVQVREKYVDDLRRNRELLAGGRIVLPIVAEDLFESGGLDAAVLAAISASERIAGMGGAVADNVRRALARERSIRRQRLIWSLYPWSGGTSLGNY</sequence>
<dbReference type="RefSeq" id="WP_289510926.1">
    <property type="nucleotide sequence ID" value="NZ_JAUDEA010000004.1"/>
</dbReference>
<organism evidence="1 2">
    <name type="scientific">Thermophilibacter provencensis</name>
    <dbReference type="NCBI Taxonomy" id="1852386"/>
    <lineage>
        <taxon>Bacteria</taxon>
        <taxon>Bacillati</taxon>
        <taxon>Actinomycetota</taxon>
        <taxon>Coriobacteriia</taxon>
        <taxon>Coriobacteriales</taxon>
        <taxon>Atopobiaceae</taxon>
        <taxon>Thermophilibacter</taxon>
    </lineage>
</organism>
<protein>
    <submittedName>
        <fullName evidence="1">Uncharacterized protein</fullName>
    </submittedName>
</protein>
<evidence type="ECO:0000313" key="1">
    <source>
        <dbReference type="EMBL" id="MDM8270831.1"/>
    </source>
</evidence>